<organism evidence="7 8">
    <name type="scientific">OM182 bacterium</name>
    <dbReference type="NCBI Taxonomy" id="2510334"/>
    <lineage>
        <taxon>Bacteria</taxon>
        <taxon>Pseudomonadati</taxon>
        <taxon>Pseudomonadota</taxon>
        <taxon>Gammaproteobacteria</taxon>
        <taxon>OMG group</taxon>
        <taxon>OM182 clade</taxon>
    </lineage>
</organism>
<evidence type="ECO:0000256" key="6">
    <source>
        <dbReference type="NCBIfam" id="TIGR00152"/>
    </source>
</evidence>
<reference evidence="7 8" key="1">
    <citation type="submission" date="2019-02" db="EMBL/GenBank/DDBJ databases">
        <title>Prokaryotic population dynamics and viral predation in marine succession experiment using metagenomics: the confinement effect.</title>
        <authorList>
            <person name="Haro-Moreno J.M."/>
            <person name="Rodriguez-Valera F."/>
            <person name="Lopez-Perez M."/>
        </authorList>
    </citation>
    <scope>NUCLEOTIDE SEQUENCE [LARGE SCALE GENOMIC DNA]</scope>
    <source>
        <strain evidence="7">MED-G157</strain>
    </source>
</reference>
<dbReference type="SUPFAM" id="SSF52540">
    <property type="entry name" value="P-loop containing nucleoside triphosphate hydrolases"/>
    <property type="match status" value="1"/>
</dbReference>
<dbReference type="GO" id="GO:0004140">
    <property type="term" value="F:dephospho-CoA kinase activity"/>
    <property type="evidence" value="ECO:0007669"/>
    <property type="project" value="UniProtKB-UniRule"/>
</dbReference>
<dbReference type="PANTHER" id="PTHR10695:SF46">
    <property type="entry name" value="BIFUNCTIONAL COENZYME A SYNTHASE-RELATED"/>
    <property type="match status" value="1"/>
</dbReference>
<keyword evidence="5 7" id="KW-0808">Transferase</keyword>
<dbReference type="HAMAP" id="MF_00376">
    <property type="entry name" value="Dephospho_CoA_kinase"/>
    <property type="match status" value="1"/>
</dbReference>
<dbReference type="PROSITE" id="PS51219">
    <property type="entry name" value="DPCK"/>
    <property type="match status" value="1"/>
</dbReference>
<evidence type="ECO:0000256" key="3">
    <source>
        <dbReference type="ARBA" id="ARBA00022840"/>
    </source>
</evidence>
<sequence length="222" mass="24814">MGYDDLGRRDYGLVLNANWTTIMFVVGISGGIGSGKTMVSNQFARLGVTIADADLAARHIMKPGKSILEKVVDRYGQEVLLSDGTLNRAQLRNIIFRDLEARKWLEKLTHGPINLELKNIIEKSTSPYSVLVLSAGLGRSSLMDRVLVVDTAIELQIKRVMIRDNNTREQVQAIINAQPTRQQRLDIADDILLNNESLECLPSEVLRLHMKYINLATSDRNG</sequence>
<dbReference type="EMBL" id="SHAG01000002">
    <property type="protein sequence ID" value="RZO77499.1"/>
    <property type="molecule type" value="Genomic_DNA"/>
</dbReference>
<dbReference type="EC" id="2.7.1.24" evidence="5 6"/>
<feature type="binding site" evidence="5">
    <location>
        <begin position="33"/>
        <end position="38"/>
    </location>
    <ligand>
        <name>ATP</name>
        <dbReference type="ChEBI" id="CHEBI:30616"/>
    </ligand>
</feature>
<evidence type="ECO:0000313" key="7">
    <source>
        <dbReference type="EMBL" id="RZO77499.1"/>
    </source>
</evidence>
<accession>A0A520S529</accession>
<dbReference type="GO" id="GO:0005737">
    <property type="term" value="C:cytoplasm"/>
    <property type="evidence" value="ECO:0007669"/>
    <property type="project" value="UniProtKB-SubCell"/>
</dbReference>
<dbReference type="Gene3D" id="3.40.50.300">
    <property type="entry name" value="P-loop containing nucleotide triphosphate hydrolases"/>
    <property type="match status" value="1"/>
</dbReference>
<proteinExistence type="inferred from homology"/>
<protein>
    <recommendedName>
        <fullName evidence="5 6">Dephospho-CoA kinase</fullName>
        <ecNumber evidence="5 6">2.7.1.24</ecNumber>
    </recommendedName>
    <alternativeName>
        <fullName evidence="5">Dephosphocoenzyme A kinase</fullName>
    </alternativeName>
</protein>
<name>A0A520S529_9GAMM</name>
<dbReference type="GO" id="GO:0015937">
    <property type="term" value="P:coenzyme A biosynthetic process"/>
    <property type="evidence" value="ECO:0007669"/>
    <property type="project" value="UniProtKB-UniRule"/>
</dbReference>
<keyword evidence="5 7" id="KW-0418">Kinase</keyword>
<comment type="similarity">
    <text evidence="1 5">Belongs to the CoaE family.</text>
</comment>
<dbReference type="InterPro" id="IPR027417">
    <property type="entry name" value="P-loop_NTPase"/>
</dbReference>
<dbReference type="NCBIfam" id="TIGR00152">
    <property type="entry name" value="dephospho-CoA kinase"/>
    <property type="match status" value="1"/>
</dbReference>
<keyword evidence="5" id="KW-0963">Cytoplasm</keyword>
<comment type="catalytic activity">
    <reaction evidence="5">
        <text>3'-dephospho-CoA + ATP = ADP + CoA + H(+)</text>
        <dbReference type="Rhea" id="RHEA:18245"/>
        <dbReference type="ChEBI" id="CHEBI:15378"/>
        <dbReference type="ChEBI" id="CHEBI:30616"/>
        <dbReference type="ChEBI" id="CHEBI:57287"/>
        <dbReference type="ChEBI" id="CHEBI:57328"/>
        <dbReference type="ChEBI" id="CHEBI:456216"/>
        <dbReference type="EC" id="2.7.1.24"/>
    </reaction>
</comment>
<evidence type="ECO:0000256" key="1">
    <source>
        <dbReference type="ARBA" id="ARBA00009018"/>
    </source>
</evidence>
<dbReference type="AlphaFoldDB" id="A0A520S529"/>
<gene>
    <name evidence="5" type="primary">coaE</name>
    <name evidence="7" type="ORF">EVA68_01215</name>
</gene>
<dbReference type="UniPathway" id="UPA00241">
    <property type="reaction ID" value="UER00356"/>
</dbReference>
<comment type="caution">
    <text evidence="7">The sequence shown here is derived from an EMBL/GenBank/DDBJ whole genome shotgun (WGS) entry which is preliminary data.</text>
</comment>
<comment type="subcellular location">
    <subcellularLocation>
        <location evidence="5">Cytoplasm</location>
    </subcellularLocation>
</comment>
<evidence type="ECO:0000256" key="4">
    <source>
        <dbReference type="ARBA" id="ARBA00022993"/>
    </source>
</evidence>
<keyword evidence="2 5" id="KW-0547">Nucleotide-binding</keyword>
<dbReference type="InterPro" id="IPR001977">
    <property type="entry name" value="Depp_CoAkinase"/>
</dbReference>
<dbReference type="Proteomes" id="UP000316199">
    <property type="component" value="Unassembled WGS sequence"/>
</dbReference>
<dbReference type="PANTHER" id="PTHR10695">
    <property type="entry name" value="DEPHOSPHO-COA KINASE-RELATED"/>
    <property type="match status" value="1"/>
</dbReference>
<dbReference type="GO" id="GO:0005524">
    <property type="term" value="F:ATP binding"/>
    <property type="evidence" value="ECO:0007669"/>
    <property type="project" value="UniProtKB-UniRule"/>
</dbReference>
<comment type="pathway">
    <text evidence="5">Cofactor biosynthesis; coenzyme A biosynthesis; CoA from (R)-pantothenate: step 5/5.</text>
</comment>
<evidence type="ECO:0000256" key="5">
    <source>
        <dbReference type="HAMAP-Rule" id="MF_00376"/>
    </source>
</evidence>
<keyword evidence="3 5" id="KW-0067">ATP-binding</keyword>
<keyword evidence="4 5" id="KW-0173">Coenzyme A biosynthesis</keyword>
<evidence type="ECO:0000313" key="8">
    <source>
        <dbReference type="Proteomes" id="UP000316199"/>
    </source>
</evidence>
<dbReference type="CDD" id="cd02022">
    <property type="entry name" value="DPCK"/>
    <property type="match status" value="1"/>
</dbReference>
<dbReference type="Pfam" id="PF01121">
    <property type="entry name" value="CoaE"/>
    <property type="match status" value="1"/>
</dbReference>
<evidence type="ECO:0000256" key="2">
    <source>
        <dbReference type="ARBA" id="ARBA00022741"/>
    </source>
</evidence>
<comment type="function">
    <text evidence="5">Catalyzes the phosphorylation of the 3'-hydroxyl group of dephosphocoenzyme A to form coenzyme A.</text>
</comment>